<dbReference type="Gene3D" id="3.30.70.3580">
    <property type="entry name" value="Antirestriction protein"/>
    <property type="match status" value="1"/>
</dbReference>
<dbReference type="Pfam" id="PF03230">
    <property type="entry name" value="Antirestrict"/>
    <property type="match status" value="1"/>
</dbReference>
<dbReference type="InterPro" id="IPR004914">
    <property type="entry name" value="Antirestrict"/>
</dbReference>
<dbReference type="Proteomes" id="UP000704738">
    <property type="component" value="Unassembled WGS sequence"/>
</dbReference>
<dbReference type="AlphaFoldDB" id="A0ABD6N9W6"/>
<dbReference type="InterPro" id="IPR042297">
    <property type="entry name" value="Antirestriction_sf"/>
</dbReference>
<gene>
    <name evidence="2" type="ORF">DM819_06060</name>
</gene>
<accession>A0ABD6N9W6</accession>
<proteinExistence type="inferred from homology"/>
<evidence type="ECO:0000313" key="2">
    <source>
        <dbReference type="EMBL" id="NWL45447.1"/>
    </source>
</evidence>
<protein>
    <submittedName>
        <fullName evidence="2">Antirestriction protein</fullName>
    </submittedName>
</protein>
<evidence type="ECO:0000313" key="3">
    <source>
        <dbReference type="Proteomes" id="UP000704738"/>
    </source>
</evidence>
<comment type="caution">
    <text evidence="2">The sequence shown here is derived from an EMBL/GenBank/DDBJ whole genome shotgun (WGS) entry which is preliminary data.</text>
</comment>
<reference evidence="2 3" key="1">
    <citation type="submission" date="2018-06" db="EMBL/GenBank/DDBJ databases">
        <title>Bacteria isolated from soil of Wuhan.</title>
        <authorList>
            <person name="Xiang W."/>
            <person name="Huang C."/>
        </authorList>
    </citation>
    <scope>NUCLEOTIDE SEQUENCE [LARGE SCALE GENOMIC DNA]</scope>
    <source>
        <strain evidence="3">xwS4</strain>
    </source>
</reference>
<comment type="similarity">
    <text evidence="1">Belongs to the antirestriction protein family.</text>
</comment>
<organism evidence="2 3">
    <name type="scientific">Pseudomonas hunanensis</name>
    <dbReference type="NCBI Taxonomy" id="1247546"/>
    <lineage>
        <taxon>Bacteria</taxon>
        <taxon>Pseudomonadati</taxon>
        <taxon>Pseudomonadota</taxon>
        <taxon>Gammaproteobacteria</taxon>
        <taxon>Pseudomonadales</taxon>
        <taxon>Pseudomonadaceae</taxon>
        <taxon>Pseudomonas</taxon>
    </lineage>
</organism>
<dbReference type="EMBL" id="QJRE01000095">
    <property type="protein sequence ID" value="NWL45447.1"/>
    <property type="molecule type" value="Genomic_DNA"/>
</dbReference>
<name>A0ABD6N9W6_9PSED</name>
<sequence>MHQQETLLSPITATLVPDFRRLSVLPRYFGHHMIAVEGAIYDALREICNAYHGGYWEYYELSNGAFFMAPTGADNFTLTCAGNYFQGELSAEATGIVASLLGINRALWAFRTQQLDDRFYGLREFAIHHPEAVQIMAAID</sequence>
<dbReference type="RefSeq" id="WP_179052557.1">
    <property type="nucleotide sequence ID" value="NZ_QJRE01000095.1"/>
</dbReference>
<evidence type="ECO:0000256" key="1">
    <source>
        <dbReference type="ARBA" id="ARBA00008618"/>
    </source>
</evidence>